<dbReference type="SMART" id="SM00100">
    <property type="entry name" value="cNMP"/>
    <property type="match status" value="1"/>
</dbReference>
<dbReference type="InterPro" id="IPR051413">
    <property type="entry name" value="K/Na_HCN_channel"/>
</dbReference>
<dbReference type="PROSITE" id="PS50042">
    <property type="entry name" value="CNMP_BINDING_3"/>
    <property type="match status" value="1"/>
</dbReference>
<comment type="subcellular location">
    <subcellularLocation>
        <location evidence="1">Membrane</location>
        <topology evidence="1">Multi-pass membrane protein</topology>
    </subcellularLocation>
</comment>
<evidence type="ECO:0000256" key="9">
    <source>
        <dbReference type="SAM" id="Phobius"/>
    </source>
</evidence>
<evidence type="ECO:0000256" key="2">
    <source>
        <dbReference type="ARBA" id="ARBA00022448"/>
    </source>
</evidence>
<dbReference type="EMBL" id="CM000642">
    <property type="protein sequence ID" value="EED92484.1"/>
    <property type="molecule type" value="Genomic_DNA"/>
</dbReference>
<evidence type="ECO:0000313" key="13">
    <source>
        <dbReference type="Proteomes" id="UP000001449"/>
    </source>
</evidence>
<dbReference type="HOGENOM" id="CLU_330262_0_0_1"/>
<dbReference type="Pfam" id="PF00027">
    <property type="entry name" value="cNMP_binding"/>
    <property type="match status" value="1"/>
</dbReference>
<dbReference type="InterPro" id="IPR014710">
    <property type="entry name" value="RmlC-like_jellyroll"/>
</dbReference>
<dbReference type="GO" id="GO:0071805">
    <property type="term" value="P:potassium ion transmembrane transport"/>
    <property type="evidence" value="ECO:0000318"/>
    <property type="project" value="GO_Central"/>
</dbReference>
<evidence type="ECO:0000256" key="5">
    <source>
        <dbReference type="ARBA" id="ARBA00022989"/>
    </source>
</evidence>
<dbReference type="SUPFAM" id="SSF51206">
    <property type="entry name" value="cAMP-binding domain-like"/>
    <property type="match status" value="1"/>
</dbReference>
<dbReference type="eggNOG" id="KOG0498">
    <property type="taxonomic scope" value="Eukaryota"/>
</dbReference>
<dbReference type="PANTHER" id="PTHR45689">
    <property type="entry name" value="I[[H]] CHANNEL, ISOFORM E"/>
    <property type="match status" value="1"/>
</dbReference>
<sequence length="869" mass="98395">MTSNEGGNSSTVLEDCLNASLATLNIAKSASLDDVNSESVNVCLNEVIHLLESIKEKLLNQTSIGDAKQRDGDVANTDAVDAKAKELPPFEPTLPSDANDTSDGPPKRRLSTPFLMPVNPAALQDTEVSEKRGNAGFFHAPSIHPDKPDIETGEKRHSVRFSRKDSNAQGNWKMVSHCTLSTLIQTTNSSRRCLSRSHQQTAREAFNIIDENSDGFLQKEEVVRAVEMMNEHGEMDLDGMTPVQLAEKMMKEVDIDGDGQIDIEEFTEMMKQSSTDKSGTIQNNHRMSQLAKNVLIAHQKKIENSTIGRDTWLIHPLSNFHATWDLLVSLLILLTVVTMPLSLGWEDINEDFFAMNLIVDFIFLLDVCKNFCTGFEDENEAIIMDASLVRRNYLTGFFATDFCSSIPLDLILKSVGIDSVGGTVTGTKQSLKMLKLLRMTKLFRLFRINRLFQHIKRVMLLIEETLNIRISDGFTKLTRLGVGALILAHWIGCFNFMLVRLNDFPPDSWVVYSGLEDKSPSTQWSWSFFKALAQMIMIGFETPPFTNGSCDALSEWCTIEYWITLGCLYLGAIFYSLLISSISTILQTANQASRQFDEHLLKVDDYMRTKKLPASMREKVKDYFYLQFSNGKLHREDEILDFLSPVLRREIKQFTRQDICRKVPLLSNPSSKDFAEDISCCIEPTIVFADEVIMREKTTGDEMFFIHSGVVEIFVASLKNVSYVAIGDGCYFGEVSLLLGIQRTASAKSKTQCMLYRVRKSSLLSLLQDYPDVESRMANIAKSRRRRLAHYLDPKNVTLDDGDEIDAEDCKTELFGVDADKILRDKEEEYNKERLHSGIRSRRTHASIGPQRRRHDAIIKHQLPLRTRR</sequence>
<feature type="transmembrane region" description="Helical" evidence="9">
    <location>
        <begin position="326"/>
        <end position="345"/>
    </location>
</feature>
<dbReference type="Proteomes" id="UP000001449">
    <property type="component" value="Chromosome 5"/>
</dbReference>
<evidence type="ECO:0000256" key="7">
    <source>
        <dbReference type="ARBA" id="ARBA00023136"/>
    </source>
</evidence>
<dbReference type="SUPFAM" id="SSF47473">
    <property type="entry name" value="EF-hand"/>
    <property type="match status" value="1"/>
</dbReference>
<evidence type="ECO:0000259" key="11">
    <source>
        <dbReference type="PROSITE" id="PS50222"/>
    </source>
</evidence>
<dbReference type="GO" id="GO:0005249">
    <property type="term" value="F:voltage-gated potassium channel activity"/>
    <property type="evidence" value="ECO:0000318"/>
    <property type="project" value="GO_Central"/>
</dbReference>
<evidence type="ECO:0000256" key="3">
    <source>
        <dbReference type="ARBA" id="ARBA00022692"/>
    </source>
</evidence>
<dbReference type="Gene3D" id="1.10.238.10">
    <property type="entry name" value="EF-hand"/>
    <property type="match status" value="1"/>
</dbReference>
<feature type="domain" description="Cyclic nucleotide-binding" evidence="10">
    <location>
        <begin position="666"/>
        <end position="777"/>
    </location>
</feature>
<dbReference type="PaxDb" id="35128-Thaps5488"/>
<dbReference type="Gene3D" id="1.10.287.70">
    <property type="match status" value="1"/>
</dbReference>
<evidence type="ECO:0000256" key="6">
    <source>
        <dbReference type="ARBA" id="ARBA00023065"/>
    </source>
</evidence>
<dbReference type="KEGG" id="tps:THAPSDRAFT_5488"/>
<dbReference type="CDD" id="cd00051">
    <property type="entry name" value="EFh"/>
    <property type="match status" value="1"/>
</dbReference>
<dbReference type="InterPro" id="IPR018490">
    <property type="entry name" value="cNMP-bd_dom_sf"/>
</dbReference>
<keyword evidence="3 9" id="KW-0812">Transmembrane</keyword>
<dbReference type="RefSeq" id="XP_002290732.1">
    <property type="nucleotide sequence ID" value="XM_002290696.1"/>
</dbReference>
<dbReference type="PANTHER" id="PTHR45689:SF5">
    <property type="entry name" value="I[[H]] CHANNEL, ISOFORM E"/>
    <property type="match status" value="1"/>
</dbReference>
<dbReference type="InterPro" id="IPR000595">
    <property type="entry name" value="cNMP-bd_dom"/>
</dbReference>
<keyword evidence="5 9" id="KW-1133">Transmembrane helix</keyword>
<name>B8C321_THAPS</name>
<evidence type="ECO:0000256" key="1">
    <source>
        <dbReference type="ARBA" id="ARBA00004141"/>
    </source>
</evidence>
<evidence type="ECO:0000259" key="10">
    <source>
        <dbReference type="PROSITE" id="PS50042"/>
    </source>
</evidence>
<dbReference type="Gene3D" id="1.10.287.630">
    <property type="entry name" value="Helix hairpin bin"/>
    <property type="match status" value="1"/>
</dbReference>
<dbReference type="GO" id="GO:0098855">
    <property type="term" value="C:HCN channel complex"/>
    <property type="evidence" value="ECO:0000318"/>
    <property type="project" value="GO_Central"/>
</dbReference>
<dbReference type="InterPro" id="IPR005821">
    <property type="entry name" value="Ion_trans_dom"/>
</dbReference>
<dbReference type="GO" id="GO:0035725">
    <property type="term" value="P:sodium ion transmembrane transport"/>
    <property type="evidence" value="ECO:0000318"/>
    <property type="project" value="GO_Central"/>
</dbReference>
<evidence type="ECO:0000313" key="12">
    <source>
        <dbReference type="EMBL" id="EED92484.1"/>
    </source>
</evidence>
<dbReference type="InterPro" id="IPR018488">
    <property type="entry name" value="cNMP-bd_CS"/>
</dbReference>
<evidence type="ECO:0000256" key="4">
    <source>
        <dbReference type="ARBA" id="ARBA00022837"/>
    </source>
</evidence>
<feature type="domain" description="EF-hand" evidence="11">
    <location>
        <begin position="197"/>
        <end position="232"/>
    </location>
</feature>
<keyword evidence="13" id="KW-1185">Reference proteome</keyword>
<gene>
    <name evidence="12" type="ORF">THAPSDRAFT_5488</name>
</gene>
<dbReference type="SUPFAM" id="SSF81324">
    <property type="entry name" value="Voltage-gated potassium channels"/>
    <property type="match status" value="1"/>
</dbReference>
<dbReference type="OMA" id="CNCAVAH"/>
<feature type="transmembrane region" description="Helical" evidence="9">
    <location>
        <begin position="561"/>
        <end position="586"/>
    </location>
</feature>
<dbReference type="GO" id="GO:0003254">
    <property type="term" value="P:regulation of membrane depolarization"/>
    <property type="evidence" value="ECO:0000318"/>
    <property type="project" value="GO_Central"/>
</dbReference>
<keyword evidence="7 9" id="KW-0472">Membrane</keyword>
<keyword evidence="4" id="KW-0106">Calcium</keyword>
<dbReference type="GO" id="GO:0005509">
    <property type="term" value="F:calcium ion binding"/>
    <property type="evidence" value="ECO:0007669"/>
    <property type="project" value="InterPro"/>
</dbReference>
<protein>
    <submittedName>
        <fullName evidence="12">Cyclic nucleotide and voltage-activated ion channel</fullName>
    </submittedName>
</protein>
<keyword evidence="6" id="KW-0406">Ion transport</keyword>
<reference evidence="12 13" key="2">
    <citation type="journal article" date="2008" name="Nature">
        <title>The Phaeodactylum genome reveals the evolutionary history of diatom genomes.</title>
        <authorList>
            <person name="Bowler C."/>
            <person name="Allen A.E."/>
            <person name="Badger J.H."/>
            <person name="Grimwood J."/>
            <person name="Jabbari K."/>
            <person name="Kuo A."/>
            <person name="Maheswari U."/>
            <person name="Martens C."/>
            <person name="Maumus F."/>
            <person name="Otillar R.P."/>
            <person name="Rayko E."/>
            <person name="Salamov A."/>
            <person name="Vandepoele K."/>
            <person name="Beszteri B."/>
            <person name="Gruber A."/>
            <person name="Heijde M."/>
            <person name="Katinka M."/>
            <person name="Mock T."/>
            <person name="Valentin K."/>
            <person name="Verret F."/>
            <person name="Berges J.A."/>
            <person name="Brownlee C."/>
            <person name="Cadoret J.P."/>
            <person name="Chiovitti A."/>
            <person name="Choi C.J."/>
            <person name="Coesel S."/>
            <person name="De Martino A."/>
            <person name="Detter J.C."/>
            <person name="Durkin C."/>
            <person name="Falciatore A."/>
            <person name="Fournet J."/>
            <person name="Haruta M."/>
            <person name="Huysman M.J."/>
            <person name="Jenkins B.D."/>
            <person name="Jiroutova K."/>
            <person name="Jorgensen R.E."/>
            <person name="Joubert Y."/>
            <person name="Kaplan A."/>
            <person name="Kroger N."/>
            <person name="Kroth P.G."/>
            <person name="La Roche J."/>
            <person name="Lindquist E."/>
            <person name="Lommer M."/>
            <person name="Martin-Jezequel V."/>
            <person name="Lopez P.J."/>
            <person name="Lucas S."/>
            <person name="Mangogna M."/>
            <person name="McGinnis K."/>
            <person name="Medlin L.K."/>
            <person name="Montsant A."/>
            <person name="Oudot-Le Secq M.P."/>
            <person name="Napoli C."/>
            <person name="Obornik M."/>
            <person name="Parker M.S."/>
            <person name="Petit J.L."/>
            <person name="Porcel B.M."/>
            <person name="Poulsen N."/>
            <person name="Robison M."/>
            <person name="Rychlewski L."/>
            <person name="Rynearson T.A."/>
            <person name="Schmutz J."/>
            <person name="Shapiro H."/>
            <person name="Siaut M."/>
            <person name="Stanley M."/>
            <person name="Sussman M.R."/>
            <person name="Taylor A.R."/>
            <person name="Vardi A."/>
            <person name="von Dassow P."/>
            <person name="Vyverman W."/>
            <person name="Willis A."/>
            <person name="Wyrwicz L.S."/>
            <person name="Rokhsar D.S."/>
            <person name="Weissenbach J."/>
            <person name="Armbrust E.V."/>
            <person name="Green B.R."/>
            <person name="Van de Peer Y."/>
            <person name="Grigoriev I.V."/>
        </authorList>
    </citation>
    <scope>NUCLEOTIDE SEQUENCE [LARGE SCALE GENOMIC DNA]</scope>
    <source>
        <strain evidence="12 13">CCMP1335</strain>
    </source>
</reference>
<feature type="transmembrane region" description="Helical" evidence="9">
    <location>
        <begin position="477"/>
        <end position="499"/>
    </location>
</feature>
<dbReference type="InterPro" id="IPR018247">
    <property type="entry name" value="EF_Hand_1_Ca_BS"/>
</dbReference>
<organism evidence="12 13">
    <name type="scientific">Thalassiosira pseudonana</name>
    <name type="common">Marine diatom</name>
    <name type="synonym">Cyclotella nana</name>
    <dbReference type="NCBI Taxonomy" id="35128"/>
    <lineage>
        <taxon>Eukaryota</taxon>
        <taxon>Sar</taxon>
        <taxon>Stramenopiles</taxon>
        <taxon>Ochrophyta</taxon>
        <taxon>Bacillariophyta</taxon>
        <taxon>Coscinodiscophyceae</taxon>
        <taxon>Thalassiosirophycidae</taxon>
        <taxon>Thalassiosirales</taxon>
        <taxon>Thalassiosiraceae</taxon>
        <taxon>Thalassiosira</taxon>
    </lineage>
</organism>
<dbReference type="PROSITE" id="PS50222">
    <property type="entry name" value="EF_HAND_2"/>
    <property type="match status" value="2"/>
</dbReference>
<dbReference type="PROSITE" id="PS00018">
    <property type="entry name" value="EF_HAND_1"/>
    <property type="match status" value="2"/>
</dbReference>
<dbReference type="PROSITE" id="PS00889">
    <property type="entry name" value="CNMP_BINDING_2"/>
    <property type="match status" value="1"/>
</dbReference>
<accession>B8C321</accession>
<dbReference type="Gene3D" id="2.60.120.10">
    <property type="entry name" value="Jelly Rolls"/>
    <property type="match status" value="1"/>
</dbReference>
<dbReference type="Pfam" id="PF13499">
    <property type="entry name" value="EF-hand_7"/>
    <property type="match status" value="1"/>
</dbReference>
<dbReference type="InterPro" id="IPR002048">
    <property type="entry name" value="EF_hand_dom"/>
</dbReference>
<reference evidence="12 13" key="1">
    <citation type="journal article" date="2004" name="Science">
        <title>The genome of the diatom Thalassiosira pseudonana: ecology, evolution, and metabolism.</title>
        <authorList>
            <person name="Armbrust E.V."/>
            <person name="Berges J.A."/>
            <person name="Bowler C."/>
            <person name="Green B.R."/>
            <person name="Martinez D."/>
            <person name="Putnam N.H."/>
            <person name="Zhou S."/>
            <person name="Allen A.E."/>
            <person name="Apt K.E."/>
            <person name="Bechner M."/>
            <person name="Brzezinski M.A."/>
            <person name="Chaal B.K."/>
            <person name="Chiovitti A."/>
            <person name="Davis A.K."/>
            <person name="Demarest M.S."/>
            <person name="Detter J.C."/>
            <person name="Glavina T."/>
            <person name="Goodstein D."/>
            <person name="Hadi M.Z."/>
            <person name="Hellsten U."/>
            <person name="Hildebrand M."/>
            <person name="Jenkins B.D."/>
            <person name="Jurka J."/>
            <person name="Kapitonov V.V."/>
            <person name="Kroger N."/>
            <person name="Lau W.W."/>
            <person name="Lane T.W."/>
            <person name="Larimer F.W."/>
            <person name="Lippmeier J.C."/>
            <person name="Lucas S."/>
            <person name="Medina M."/>
            <person name="Montsant A."/>
            <person name="Obornik M."/>
            <person name="Parker M.S."/>
            <person name="Palenik B."/>
            <person name="Pazour G.J."/>
            <person name="Richardson P.M."/>
            <person name="Rynearson T.A."/>
            <person name="Saito M.A."/>
            <person name="Schwartz D.C."/>
            <person name="Thamatrakoln K."/>
            <person name="Valentin K."/>
            <person name="Vardi A."/>
            <person name="Wilkerson F.P."/>
            <person name="Rokhsar D.S."/>
        </authorList>
    </citation>
    <scope>NUCLEOTIDE SEQUENCE [LARGE SCALE GENOMIC DNA]</scope>
    <source>
        <strain evidence="12 13">CCMP1335</strain>
    </source>
</reference>
<dbReference type="InParanoid" id="B8C321"/>
<dbReference type="SMART" id="SM00054">
    <property type="entry name" value="EFh"/>
    <property type="match status" value="2"/>
</dbReference>
<dbReference type="Pfam" id="PF00520">
    <property type="entry name" value="Ion_trans"/>
    <property type="match status" value="1"/>
</dbReference>
<dbReference type="GeneID" id="7450095"/>
<evidence type="ECO:0000256" key="8">
    <source>
        <dbReference type="SAM" id="MobiDB-lite"/>
    </source>
</evidence>
<keyword evidence="2" id="KW-0813">Transport</keyword>
<dbReference type="AlphaFoldDB" id="B8C321"/>
<dbReference type="CDD" id="cd00038">
    <property type="entry name" value="CAP_ED"/>
    <property type="match status" value="1"/>
</dbReference>
<feature type="region of interest" description="Disordered" evidence="8">
    <location>
        <begin position="82"/>
        <end position="113"/>
    </location>
</feature>
<proteinExistence type="predicted"/>
<dbReference type="InterPro" id="IPR011992">
    <property type="entry name" value="EF-hand-dom_pair"/>
</dbReference>
<feature type="domain" description="EF-hand" evidence="11">
    <location>
        <begin position="241"/>
        <end position="276"/>
    </location>
</feature>